<accession>A0A167P9L3</accession>
<protein>
    <submittedName>
        <fullName evidence="2">Uncharacterized protein</fullName>
    </submittedName>
</protein>
<feature type="compositionally biased region" description="Polar residues" evidence="1">
    <location>
        <begin position="259"/>
        <end position="277"/>
    </location>
</feature>
<dbReference type="RefSeq" id="XP_018701697.1">
    <property type="nucleotide sequence ID" value="XM_018851101.1"/>
</dbReference>
<keyword evidence="3" id="KW-1185">Reference proteome</keyword>
<sequence>MPRFDRTPLEQHSYTASSGVTETTQSPSISGAMYGAARLPAMGFTPSYSYNSPGWQPGMHPLDLGGISSAPMSAVWPQGSYAPHLPDTSVSLPSTPATIGLYQSPCQDQTSRQMPHLNTPPTSALSRSKMSSDDHTGKPQLKVETGSHGYFKENSSVIMKKWFSNTTSQIAPPQLYNVPPPVSLSSQESFNDISVSSDRKLRTTANFLHPARSDFSSQLSFTSAGDFSSQSPQAGYAGSRRLPNNSSPSPSFLRGPATQDISSNNSPSGGTSLAPSTHDSDSNYAASSAQPSSHQASRLPSPAVSDHHYYNNDNNDKDAQNAFLIEARAKGMSYKEIKTKGGFSEAESTLRGRHRMLTKDKESRVRKPEWTETDVSSPAKPRYPPLKPKTHST</sequence>
<evidence type="ECO:0000313" key="3">
    <source>
        <dbReference type="Proteomes" id="UP000076744"/>
    </source>
</evidence>
<feature type="compositionally biased region" description="Polar residues" evidence="1">
    <location>
        <begin position="119"/>
        <end position="129"/>
    </location>
</feature>
<feature type="compositionally biased region" description="Basic and acidic residues" evidence="1">
    <location>
        <begin position="357"/>
        <end position="370"/>
    </location>
</feature>
<feature type="compositionally biased region" description="Basic and acidic residues" evidence="1">
    <location>
        <begin position="305"/>
        <end position="317"/>
    </location>
</feature>
<dbReference type="STRING" id="1081104.A0A167P9L3"/>
<feature type="compositionally biased region" description="Polar residues" evidence="1">
    <location>
        <begin position="10"/>
        <end position="27"/>
    </location>
</feature>
<dbReference type="OrthoDB" id="3439209at2759"/>
<reference evidence="2 3" key="1">
    <citation type="journal article" date="2016" name="Genome Biol. Evol.">
        <title>Divergent and convergent evolution of fungal pathogenicity.</title>
        <authorList>
            <person name="Shang Y."/>
            <person name="Xiao G."/>
            <person name="Zheng P."/>
            <person name="Cen K."/>
            <person name="Zhan S."/>
            <person name="Wang C."/>
        </authorList>
    </citation>
    <scope>NUCLEOTIDE SEQUENCE [LARGE SCALE GENOMIC DNA]</scope>
    <source>
        <strain evidence="2 3">ARSEF 2679</strain>
    </source>
</reference>
<feature type="compositionally biased region" description="Low complexity" evidence="1">
    <location>
        <begin position="285"/>
        <end position="297"/>
    </location>
</feature>
<dbReference type="AlphaFoldDB" id="A0A167P9L3"/>
<dbReference type="GeneID" id="30023790"/>
<name>A0A167P9L3_CORFA</name>
<feature type="region of interest" description="Disordered" evidence="1">
    <location>
        <begin position="1"/>
        <end position="27"/>
    </location>
</feature>
<comment type="caution">
    <text evidence="2">The sequence shown here is derived from an EMBL/GenBank/DDBJ whole genome shotgun (WGS) entry which is preliminary data.</text>
</comment>
<feature type="compositionally biased region" description="Polar residues" evidence="1">
    <location>
        <begin position="104"/>
        <end position="113"/>
    </location>
</feature>
<dbReference type="Proteomes" id="UP000076744">
    <property type="component" value="Unassembled WGS sequence"/>
</dbReference>
<evidence type="ECO:0000313" key="2">
    <source>
        <dbReference type="EMBL" id="OAA56430.1"/>
    </source>
</evidence>
<gene>
    <name evidence="2" type="ORF">ISF_07498</name>
</gene>
<dbReference type="EMBL" id="AZHB01000022">
    <property type="protein sequence ID" value="OAA56430.1"/>
    <property type="molecule type" value="Genomic_DNA"/>
</dbReference>
<organism evidence="2 3">
    <name type="scientific">Cordyceps fumosorosea (strain ARSEF 2679)</name>
    <name type="common">Isaria fumosorosea</name>
    <dbReference type="NCBI Taxonomy" id="1081104"/>
    <lineage>
        <taxon>Eukaryota</taxon>
        <taxon>Fungi</taxon>
        <taxon>Dikarya</taxon>
        <taxon>Ascomycota</taxon>
        <taxon>Pezizomycotina</taxon>
        <taxon>Sordariomycetes</taxon>
        <taxon>Hypocreomycetidae</taxon>
        <taxon>Hypocreales</taxon>
        <taxon>Cordycipitaceae</taxon>
        <taxon>Cordyceps</taxon>
    </lineage>
</organism>
<feature type="region of interest" description="Disordered" evidence="1">
    <location>
        <begin position="339"/>
        <end position="393"/>
    </location>
</feature>
<evidence type="ECO:0000256" key="1">
    <source>
        <dbReference type="SAM" id="MobiDB-lite"/>
    </source>
</evidence>
<feature type="compositionally biased region" description="Polar residues" evidence="1">
    <location>
        <begin position="221"/>
        <end position="233"/>
    </location>
</feature>
<proteinExistence type="predicted"/>
<feature type="compositionally biased region" description="Low complexity" evidence="1">
    <location>
        <begin position="239"/>
        <end position="254"/>
    </location>
</feature>
<feature type="region of interest" description="Disordered" evidence="1">
    <location>
        <begin position="99"/>
        <end position="148"/>
    </location>
</feature>
<feature type="region of interest" description="Disordered" evidence="1">
    <location>
        <begin position="221"/>
        <end position="317"/>
    </location>
</feature>